<dbReference type="Proteomes" id="UP001188597">
    <property type="component" value="Unassembled WGS sequence"/>
</dbReference>
<gene>
    <name evidence="2" type="ORF">RJ639_031590</name>
</gene>
<dbReference type="Gene3D" id="2.60.40.2310">
    <property type="match status" value="1"/>
</dbReference>
<evidence type="ECO:0000313" key="2">
    <source>
        <dbReference type="EMBL" id="KAK3037016.1"/>
    </source>
</evidence>
<feature type="domain" description="Subtilisin-like protease fibronectin type-III" evidence="1">
    <location>
        <begin position="2"/>
        <end position="85"/>
    </location>
</feature>
<accession>A0AA88WZP9</accession>
<keyword evidence="3" id="KW-1185">Reference proteome</keyword>
<proteinExistence type="predicted"/>
<comment type="caution">
    <text evidence="2">The sequence shown here is derived from an EMBL/GenBank/DDBJ whole genome shotgun (WGS) entry which is preliminary data.</text>
</comment>
<dbReference type="InterPro" id="IPR041469">
    <property type="entry name" value="Subtilisin-like_FN3"/>
</dbReference>
<dbReference type="Pfam" id="PF17766">
    <property type="entry name" value="fn3_6"/>
    <property type="match status" value="1"/>
</dbReference>
<evidence type="ECO:0000313" key="3">
    <source>
        <dbReference type="Proteomes" id="UP001188597"/>
    </source>
</evidence>
<reference evidence="2" key="1">
    <citation type="submission" date="2022-12" db="EMBL/GenBank/DDBJ databases">
        <title>Draft genome assemblies for two species of Escallonia (Escalloniales).</title>
        <authorList>
            <person name="Chanderbali A."/>
            <person name="Dervinis C."/>
            <person name="Anghel I."/>
            <person name="Soltis D."/>
            <person name="Soltis P."/>
            <person name="Zapata F."/>
        </authorList>
    </citation>
    <scope>NUCLEOTIDE SEQUENCE</scope>
    <source>
        <strain evidence="2">UCBG64.0493</strain>
        <tissue evidence="2">Leaf</tissue>
    </source>
</reference>
<sequence length="115" mass="12371">MEVVVTRTVTHVSEGASSYGVTVTNPKGAVVTVDPPKMYFLNKGQTQSYAVQILAEKVAVPLMNMVTELGKLSWTDGKHQVTSPVYSFQVGGSLVPTWKFSSRTIPAAHMSSAIN</sequence>
<name>A0AA88WZP9_9ASTE</name>
<evidence type="ECO:0000259" key="1">
    <source>
        <dbReference type="Pfam" id="PF17766"/>
    </source>
</evidence>
<organism evidence="2 3">
    <name type="scientific">Escallonia herrerae</name>
    <dbReference type="NCBI Taxonomy" id="1293975"/>
    <lineage>
        <taxon>Eukaryota</taxon>
        <taxon>Viridiplantae</taxon>
        <taxon>Streptophyta</taxon>
        <taxon>Embryophyta</taxon>
        <taxon>Tracheophyta</taxon>
        <taxon>Spermatophyta</taxon>
        <taxon>Magnoliopsida</taxon>
        <taxon>eudicotyledons</taxon>
        <taxon>Gunneridae</taxon>
        <taxon>Pentapetalae</taxon>
        <taxon>asterids</taxon>
        <taxon>campanulids</taxon>
        <taxon>Escalloniales</taxon>
        <taxon>Escalloniaceae</taxon>
        <taxon>Escallonia</taxon>
    </lineage>
</organism>
<protein>
    <recommendedName>
        <fullName evidence="1">Subtilisin-like protease fibronectin type-III domain-containing protein</fullName>
    </recommendedName>
</protein>
<dbReference type="EMBL" id="JAVXUP010000132">
    <property type="protein sequence ID" value="KAK3037016.1"/>
    <property type="molecule type" value="Genomic_DNA"/>
</dbReference>
<dbReference type="AlphaFoldDB" id="A0AA88WZP9"/>